<evidence type="ECO:0000313" key="2">
    <source>
        <dbReference type="EMBL" id="ERT65404.1"/>
    </source>
</evidence>
<feature type="transmembrane region" description="Helical" evidence="1">
    <location>
        <begin position="65"/>
        <end position="85"/>
    </location>
</feature>
<evidence type="ECO:0000313" key="3">
    <source>
        <dbReference type="Proteomes" id="UP000017174"/>
    </source>
</evidence>
<dbReference type="HOGENOM" id="CLU_1776037_0_0_11"/>
<keyword evidence="1" id="KW-0812">Transmembrane</keyword>
<keyword evidence="1" id="KW-0472">Membrane</keyword>
<dbReference type="PATRIC" id="fig|888019.4.peg.1513"/>
<name>U7V2M1_9MICC</name>
<organism evidence="2 3">
    <name type="scientific">Rothia aeria F0184</name>
    <dbReference type="NCBI Taxonomy" id="888019"/>
    <lineage>
        <taxon>Bacteria</taxon>
        <taxon>Bacillati</taxon>
        <taxon>Actinomycetota</taxon>
        <taxon>Actinomycetes</taxon>
        <taxon>Micrococcales</taxon>
        <taxon>Micrococcaceae</taxon>
        <taxon>Rothia</taxon>
    </lineage>
</organism>
<dbReference type="AlphaFoldDB" id="U7V2M1"/>
<accession>U7V2M1</accession>
<dbReference type="Proteomes" id="UP000017174">
    <property type="component" value="Unassembled WGS sequence"/>
</dbReference>
<protein>
    <submittedName>
        <fullName evidence="2">Uncharacterized protein</fullName>
    </submittedName>
</protein>
<sequence length="177" mass="19469">MHPYPAQRTDQRMTMATPKTTVNPKAPLSVLFVAGLSTVEAVYLLFRGVADPLFGDAARAVQERLVGGIIQAFFGLIILFFALRFYRGKRTARTPMALIHACASFINASNIYSYFSYRSVVGADHAPFSFIIIPTVLLLLSGTALVAVFLPATSQYLHETTEADEADLKRHSVTGRR</sequence>
<comment type="caution">
    <text evidence="2">The sequence shown here is derived from an EMBL/GenBank/DDBJ whole genome shotgun (WGS) entry which is preliminary data.</text>
</comment>
<reference evidence="2 3" key="1">
    <citation type="submission" date="2013-08" db="EMBL/GenBank/DDBJ databases">
        <authorList>
            <person name="Weinstock G."/>
            <person name="Sodergren E."/>
            <person name="Wylie T."/>
            <person name="Fulton L."/>
            <person name="Fulton R."/>
            <person name="Fronick C."/>
            <person name="O'Laughlin M."/>
            <person name="Godfrey J."/>
            <person name="Miner T."/>
            <person name="Herter B."/>
            <person name="Appelbaum E."/>
            <person name="Cordes M."/>
            <person name="Lek S."/>
            <person name="Wollam A."/>
            <person name="Pepin K.H."/>
            <person name="Palsikar V.B."/>
            <person name="Mitreva M."/>
            <person name="Wilson R.K."/>
        </authorList>
    </citation>
    <scope>NUCLEOTIDE SEQUENCE [LARGE SCALE GENOMIC DNA]</scope>
    <source>
        <strain evidence="2 3">F0184</strain>
    </source>
</reference>
<proteinExistence type="predicted"/>
<gene>
    <name evidence="2" type="ORF">HMPREF0742_01793</name>
</gene>
<feature type="transmembrane region" description="Helical" evidence="1">
    <location>
        <begin position="127"/>
        <end position="150"/>
    </location>
</feature>
<evidence type="ECO:0000256" key="1">
    <source>
        <dbReference type="SAM" id="Phobius"/>
    </source>
</evidence>
<keyword evidence="1" id="KW-1133">Transmembrane helix</keyword>
<dbReference type="EMBL" id="AXZG01000053">
    <property type="protein sequence ID" value="ERT65404.1"/>
    <property type="molecule type" value="Genomic_DNA"/>
</dbReference>
<feature type="transmembrane region" description="Helical" evidence="1">
    <location>
        <begin position="97"/>
        <end position="115"/>
    </location>
</feature>